<dbReference type="Proteomes" id="UP001432322">
    <property type="component" value="Unassembled WGS sequence"/>
</dbReference>
<sequence>MTGSSLLELQELEEEIGKTRDDRDRFFFHNGDATEMDRDEVMTKRIERIYERALCVEDTTGLKYLMAGMALNLTDEYDERCEDCLSMAVRLLPFDARGWNELGQCISKRGDDPSLVVSLFSSSVALNRCSYSLALLSISIRATLSALSPNEAALARAESIGLAREATELDESCGDGWMSLANALLATFFFDGQKNNHHLEESVRSYQKAIENGLGYKSDLHLNVSTALRYECDLEKALHHLEVAYKCDRSTVILEQLNELRTILRKTDECIKDCDGDLSLNEDGSVDGKIIQICSPPSFTPCLVVLSSSSSPSSRCIVALLNCSSSLSLLVGDTLSISSSERLKYGACSLFRVGSPSTVLRNGRYLRDGSLALSSVSIESPSSPCLPFHRRIPPSFS</sequence>
<proteinExistence type="predicted"/>
<dbReference type="InterPro" id="IPR011990">
    <property type="entry name" value="TPR-like_helical_dom_sf"/>
</dbReference>
<dbReference type="SUPFAM" id="SSF48452">
    <property type="entry name" value="TPR-like"/>
    <property type="match status" value="1"/>
</dbReference>
<dbReference type="Gene3D" id="1.25.40.10">
    <property type="entry name" value="Tetratricopeptide repeat domain"/>
    <property type="match status" value="1"/>
</dbReference>
<reference evidence="1" key="1">
    <citation type="submission" date="2023-10" db="EMBL/GenBank/DDBJ databases">
        <title>Genome assembly of Pristionchus species.</title>
        <authorList>
            <person name="Yoshida K."/>
            <person name="Sommer R.J."/>
        </authorList>
    </citation>
    <scope>NUCLEOTIDE SEQUENCE</scope>
    <source>
        <strain evidence="1">RS5133</strain>
    </source>
</reference>
<accession>A0AAV5W9H4</accession>
<name>A0AAV5W9H4_9BILA</name>
<keyword evidence="2" id="KW-1185">Reference proteome</keyword>
<evidence type="ECO:0008006" key="3">
    <source>
        <dbReference type="Google" id="ProtNLM"/>
    </source>
</evidence>
<dbReference type="EMBL" id="BTSY01000005">
    <property type="protein sequence ID" value="GMT28462.1"/>
    <property type="molecule type" value="Genomic_DNA"/>
</dbReference>
<organism evidence="1 2">
    <name type="scientific">Pristionchus fissidentatus</name>
    <dbReference type="NCBI Taxonomy" id="1538716"/>
    <lineage>
        <taxon>Eukaryota</taxon>
        <taxon>Metazoa</taxon>
        <taxon>Ecdysozoa</taxon>
        <taxon>Nematoda</taxon>
        <taxon>Chromadorea</taxon>
        <taxon>Rhabditida</taxon>
        <taxon>Rhabditina</taxon>
        <taxon>Diplogasteromorpha</taxon>
        <taxon>Diplogasteroidea</taxon>
        <taxon>Neodiplogasteridae</taxon>
        <taxon>Pristionchus</taxon>
    </lineage>
</organism>
<dbReference type="AlphaFoldDB" id="A0AAV5W9H4"/>
<evidence type="ECO:0000313" key="1">
    <source>
        <dbReference type="EMBL" id="GMT28462.1"/>
    </source>
</evidence>
<gene>
    <name evidence="1" type="ORF">PFISCL1PPCAC_19759</name>
</gene>
<evidence type="ECO:0000313" key="2">
    <source>
        <dbReference type="Proteomes" id="UP001432322"/>
    </source>
</evidence>
<comment type="caution">
    <text evidence="1">The sequence shown here is derived from an EMBL/GenBank/DDBJ whole genome shotgun (WGS) entry which is preliminary data.</text>
</comment>
<protein>
    <recommendedName>
        <fullName evidence="3">Tetratricopeptide repeat protein 5 OB fold domain-containing protein</fullName>
    </recommendedName>
</protein>